<evidence type="ECO:0000256" key="1">
    <source>
        <dbReference type="SAM" id="MobiDB-lite"/>
    </source>
</evidence>
<feature type="compositionally biased region" description="Basic and acidic residues" evidence="1">
    <location>
        <begin position="198"/>
        <end position="227"/>
    </location>
</feature>
<reference evidence="2" key="1">
    <citation type="submission" date="2020-02" db="EMBL/GenBank/DDBJ databases">
        <authorList>
            <person name="Meier V. D."/>
        </authorList>
    </citation>
    <scope>NUCLEOTIDE SEQUENCE</scope>
    <source>
        <strain evidence="2">AVDCRST_MAG61</strain>
    </source>
</reference>
<dbReference type="EMBL" id="CADCTT010000173">
    <property type="protein sequence ID" value="CAA9303059.1"/>
    <property type="molecule type" value="Genomic_DNA"/>
</dbReference>
<feature type="non-terminal residue" evidence="2">
    <location>
        <position position="297"/>
    </location>
</feature>
<feature type="compositionally biased region" description="Basic and acidic residues" evidence="1">
    <location>
        <begin position="114"/>
        <end position="127"/>
    </location>
</feature>
<feature type="compositionally biased region" description="Low complexity" evidence="1">
    <location>
        <begin position="158"/>
        <end position="168"/>
    </location>
</feature>
<feature type="compositionally biased region" description="Basic and acidic residues" evidence="1">
    <location>
        <begin position="40"/>
        <end position="60"/>
    </location>
</feature>
<accession>A0A6J4KGA8</accession>
<sequence length="297" mass="32344">GQAAVRHLPGPVPPCRGEPHAGPAAGPRAGGAPRPAGLRRGLDRRAPLGGQRDHRLAGDLHRRRRRAHQADQAGHRRHLDHLPQPALGGRAHGDAGPPDPRPGDARLRPGLAAHRLDDARAGPDRHPRAAAGRPGHHHAAAARRDRHRDDQDPHPGRRPAAPAALHPAALRDRGRRRRLTHRAADGRHARHRAAVHRGHAEQGRLRRPRPPLERRTGAGRGAREVRRPVGLAAGRADARRRDPGAGLPGRRARHRGLVPVLPEDGGLPADGGRGRRRQGDDRLHQRGRHRRDRHGRG</sequence>
<feature type="non-terminal residue" evidence="2">
    <location>
        <position position="1"/>
    </location>
</feature>
<feature type="compositionally biased region" description="Basic residues" evidence="1">
    <location>
        <begin position="285"/>
        <end position="297"/>
    </location>
</feature>
<organism evidence="2">
    <name type="scientific">uncultured Friedmanniella sp</name>
    <dbReference type="NCBI Taxonomy" id="335381"/>
    <lineage>
        <taxon>Bacteria</taxon>
        <taxon>Bacillati</taxon>
        <taxon>Actinomycetota</taxon>
        <taxon>Actinomycetes</taxon>
        <taxon>Propionibacteriales</taxon>
        <taxon>Nocardioidaceae</taxon>
        <taxon>Friedmanniella</taxon>
        <taxon>environmental samples</taxon>
    </lineage>
</organism>
<feature type="compositionally biased region" description="Basic residues" evidence="1">
    <location>
        <begin position="188"/>
        <end position="197"/>
    </location>
</feature>
<proteinExistence type="predicted"/>
<protein>
    <submittedName>
        <fullName evidence="2">Uncharacterized protein</fullName>
    </submittedName>
</protein>
<name>A0A6J4KGA8_9ACTN</name>
<feature type="compositionally biased region" description="Low complexity" evidence="1">
    <location>
        <begin position="21"/>
        <end position="39"/>
    </location>
</feature>
<gene>
    <name evidence="2" type="ORF">AVDCRST_MAG61-1125</name>
</gene>
<evidence type="ECO:0000313" key="2">
    <source>
        <dbReference type="EMBL" id="CAA9303059.1"/>
    </source>
</evidence>
<feature type="compositionally biased region" description="Basic residues" evidence="1">
    <location>
        <begin position="134"/>
        <end position="146"/>
    </location>
</feature>
<dbReference type="AlphaFoldDB" id="A0A6J4KGA8"/>
<feature type="region of interest" description="Disordered" evidence="1">
    <location>
        <begin position="1"/>
        <end position="297"/>
    </location>
</feature>